<evidence type="ECO:0000313" key="2">
    <source>
        <dbReference type="Proteomes" id="UP001162483"/>
    </source>
</evidence>
<sequence>MCLCMKNESWRAESYVAGEGGAVMHFGVCSIHSFRPFRGTSWTLLPDPIDIVCC</sequence>
<evidence type="ECO:0000313" key="1">
    <source>
        <dbReference type="EMBL" id="CAI9589255.1"/>
    </source>
</evidence>
<accession>A0ABN9EWQ4</accession>
<gene>
    <name evidence="1" type="ORF">SPARVUS_LOCUS10860958</name>
</gene>
<organism evidence="1 2">
    <name type="scientific">Staurois parvus</name>
    <dbReference type="NCBI Taxonomy" id="386267"/>
    <lineage>
        <taxon>Eukaryota</taxon>
        <taxon>Metazoa</taxon>
        <taxon>Chordata</taxon>
        <taxon>Craniata</taxon>
        <taxon>Vertebrata</taxon>
        <taxon>Euteleostomi</taxon>
        <taxon>Amphibia</taxon>
        <taxon>Batrachia</taxon>
        <taxon>Anura</taxon>
        <taxon>Neobatrachia</taxon>
        <taxon>Ranoidea</taxon>
        <taxon>Ranidae</taxon>
        <taxon>Staurois</taxon>
    </lineage>
</organism>
<proteinExistence type="predicted"/>
<reference evidence="1" key="1">
    <citation type="submission" date="2023-05" db="EMBL/GenBank/DDBJ databases">
        <authorList>
            <person name="Stuckert A."/>
        </authorList>
    </citation>
    <scope>NUCLEOTIDE SEQUENCE</scope>
</reference>
<name>A0ABN9EWQ4_9NEOB</name>
<comment type="caution">
    <text evidence="1">The sequence shown here is derived from an EMBL/GenBank/DDBJ whole genome shotgun (WGS) entry which is preliminary data.</text>
</comment>
<dbReference type="Proteomes" id="UP001162483">
    <property type="component" value="Unassembled WGS sequence"/>
</dbReference>
<keyword evidence="2" id="KW-1185">Reference proteome</keyword>
<protein>
    <submittedName>
        <fullName evidence="1">Uncharacterized protein</fullName>
    </submittedName>
</protein>
<dbReference type="EMBL" id="CATNWA010016039">
    <property type="protein sequence ID" value="CAI9589255.1"/>
    <property type="molecule type" value="Genomic_DNA"/>
</dbReference>